<reference evidence="5 6" key="1">
    <citation type="submission" date="2018-08" db="EMBL/GenBank/DDBJ databases">
        <title>Wenzhouxiangella salilacus sp. nov., a novel bacterium isolated from a saline lake in Xinjiang Province, China.</title>
        <authorList>
            <person name="Han S."/>
        </authorList>
    </citation>
    <scope>NUCLEOTIDE SEQUENCE [LARGE SCALE GENOMIC DNA]</scope>
    <source>
        <strain evidence="5 6">XDB06</strain>
    </source>
</reference>
<accession>A0A3E1KC02</accession>
<dbReference type="GO" id="GO:0006006">
    <property type="term" value="P:glucose metabolic process"/>
    <property type="evidence" value="ECO:0007669"/>
    <property type="project" value="UniProtKB-KW"/>
</dbReference>
<dbReference type="SUPFAM" id="SSF101908">
    <property type="entry name" value="Putative isomerase YbhE"/>
    <property type="match status" value="1"/>
</dbReference>
<feature type="domain" description="DUF11" evidence="4">
    <location>
        <begin position="300"/>
        <end position="426"/>
    </location>
</feature>
<name>A0A3E1KC02_9GAMM</name>
<feature type="domain" description="DUF11" evidence="4">
    <location>
        <begin position="447"/>
        <end position="564"/>
    </location>
</feature>
<dbReference type="SUPFAM" id="SSF75011">
    <property type="entry name" value="3-carboxy-cis,cis-mucoante lactonizing enzyme"/>
    <property type="match status" value="4"/>
</dbReference>
<feature type="region of interest" description="Disordered" evidence="3">
    <location>
        <begin position="2504"/>
        <end position="2527"/>
    </location>
</feature>
<protein>
    <submittedName>
        <fullName evidence="5">DUF11 domain-containing protein</fullName>
    </submittedName>
</protein>
<dbReference type="Proteomes" id="UP000260351">
    <property type="component" value="Unassembled WGS sequence"/>
</dbReference>
<dbReference type="InterPro" id="IPR015943">
    <property type="entry name" value="WD40/YVTN_repeat-like_dom_sf"/>
</dbReference>
<organism evidence="5 6">
    <name type="scientific">Wenzhouxiangella sediminis</name>
    <dbReference type="NCBI Taxonomy" id="1792836"/>
    <lineage>
        <taxon>Bacteria</taxon>
        <taxon>Pseudomonadati</taxon>
        <taxon>Pseudomonadota</taxon>
        <taxon>Gammaproteobacteria</taxon>
        <taxon>Chromatiales</taxon>
        <taxon>Wenzhouxiangellaceae</taxon>
        <taxon>Wenzhouxiangella</taxon>
    </lineage>
</organism>
<feature type="domain" description="DUF11" evidence="4">
    <location>
        <begin position="1087"/>
        <end position="1177"/>
    </location>
</feature>
<dbReference type="GO" id="GO:0017057">
    <property type="term" value="F:6-phosphogluconolactonase activity"/>
    <property type="evidence" value="ECO:0007669"/>
    <property type="project" value="TreeGrafter"/>
</dbReference>
<feature type="domain" description="DUF11" evidence="4">
    <location>
        <begin position="4869"/>
        <end position="4995"/>
    </location>
</feature>
<feature type="compositionally biased region" description="Polar residues" evidence="3">
    <location>
        <begin position="2505"/>
        <end position="2515"/>
    </location>
</feature>
<dbReference type="SUPFAM" id="SSF101898">
    <property type="entry name" value="NHL repeat"/>
    <property type="match status" value="1"/>
</dbReference>
<evidence type="ECO:0000256" key="2">
    <source>
        <dbReference type="ARBA" id="ARBA00022526"/>
    </source>
</evidence>
<comment type="similarity">
    <text evidence="1">Belongs to the cycloisomerase 2 family.</text>
</comment>
<dbReference type="Gene3D" id="2.130.10.10">
    <property type="entry name" value="YVTN repeat-like/Quinoprotein amine dehydrogenase"/>
    <property type="match status" value="14"/>
</dbReference>
<dbReference type="Pfam" id="PF01345">
    <property type="entry name" value="DUF11"/>
    <property type="match status" value="6"/>
</dbReference>
<evidence type="ECO:0000256" key="1">
    <source>
        <dbReference type="ARBA" id="ARBA00005564"/>
    </source>
</evidence>
<proteinExistence type="inferred from homology"/>
<keyword evidence="6" id="KW-1185">Reference proteome</keyword>
<dbReference type="SUPFAM" id="SSF63825">
    <property type="entry name" value="YWTD domain"/>
    <property type="match status" value="1"/>
</dbReference>
<keyword evidence="2" id="KW-0313">Glucose metabolism</keyword>
<dbReference type="Pfam" id="PF10282">
    <property type="entry name" value="Lactonase"/>
    <property type="match status" value="10"/>
</dbReference>
<feature type="domain" description="DUF11" evidence="4">
    <location>
        <begin position="4738"/>
        <end position="4861"/>
    </location>
</feature>
<dbReference type="RefSeq" id="WP_116649688.1">
    <property type="nucleotide sequence ID" value="NZ_QUZK01000014.1"/>
</dbReference>
<dbReference type="SUPFAM" id="SSF50974">
    <property type="entry name" value="Nitrous oxide reductase, N-terminal domain"/>
    <property type="match status" value="1"/>
</dbReference>
<dbReference type="InterPro" id="IPR001680">
    <property type="entry name" value="WD40_rpt"/>
</dbReference>
<dbReference type="SMART" id="SM00320">
    <property type="entry name" value="WD40"/>
    <property type="match status" value="11"/>
</dbReference>
<evidence type="ECO:0000256" key="3">
    <source>
        <dbReference type="SAM" id="MobiDB-lite"/>
    </source>
</evidence>
<dbReference type="SUPFAM" id="SSF63829">
    <property type="entry name" value="Calcium-dependent phosphotriesterase"/>
    <property type="match status" value="1"/>
</dbReference>
<dbReference type="InterPro" id="IPR013783">
    <property type="entry name" value="Ig-like_fold"/>
</dbReference>
<dbReference type="InterPro" id="IPR050282">
    <property type="entry name" value="Cycloisomerase_2"/>
</dbReference>
<dbReference type="NCBIfam" id="TIGR01451">
    <property type="entry name" value="B_ant_repeat"/>
    <property type="match status" value="4"/>
</dbReference>
<comment type="caution">
    <text evidence="5">The sequence shown here is derived from an EMBL/GenBank/DDBJ whole genome shotgun (WGS) entry which is preliminary data.</text>
</comment>
<dbReference type="InterPro" id="IPR047589">
    <property type="entry name" value="DUF11_rpt"/>
</dbReference>
<gene>
    <name evidence="5" type="ORF">DZC52_03280</name>
</gene>
<dbReference type="Gene3D" id="2.60.40.10">
    <property type="entry name" value="Immunoglobulins"/>
    <property type="match status" value="1"/>
</dbReference>
<dbReference type="InterPro" id="IPR011045">
    <property type="entry name" value="N2O_reductase_N"/>
</dbReference>
<feature type="domain" description="DUF11" evidence="4">
    <location>
        <begin position="174"/>
        <end position="279"/>
    </location>
</feature>
<dbReference type="InterPro" id="IPR019405">
    <property type="entry name" value="Lactonase_7-beta_prop"/>
</dbReference>
<evidence type="ECO:0000259" key="4">
    <source>
        <dbReference type="Pfam" id="PF01345"/>
    </source>
</evidence>
<dbReference type="OrthoDB" id="5959557at2"/>
<keyword evidence="2" id="KW-0119">Carbohydrate metabolism</keyword>
<sequence>MDQSAAGSCGFPGLSTTTLISKFLAVALAIFLPAVAQSIEVDLTGPAGASGGAQFDYTITVTASSAEAPVADVSVVHSLPAGLVYAGAGGAGWTCSVSGSPDVVTCDADADLSAGDHVITVSVDAAAQASDAVLSNAVALEVAANEQATDTLDTTIYASDLSVSKLIDDGASLVDSLEVAGSDSVTFEIAVENLAPAEVANVRVRDVMPTGLDVDDNPQDGFGTDWSCTVSAGPPETVNCDYDPATLAAGATTSPLILTATAPDQDVTLTNVAEAESDASASSWPHQSADATVDVFLESDLRINKSADTATVYSGESLTYTYTISNLGPHEATNVTVVDTFDRENAVASYSASPASDWTCQELTPAPVGETVIECQLDAGLALPPNGSNRVLELTVTPSAVDDPIELGNQAVVEADQRLPDSPQNTSALVSVDLEPSADLLLSRGSVPANPVDAESTFSWTMQVDNDGPSLARDIALVESVPEGVIVTGFSSSEAWACSANQRLGSYRCEIDELAVGTSTLTISALAPRNPSLPGEATAPSAFGGAQVEAATHDPLTGNNAAASDSVTFAAVWDLSILKDSESELLVPEQAFTYDITVSNAGPSDLVGGLRPMLEDAFDSRLRGVIGVCATSATEPCWSCGWDQRPAWDQTLDTGAAATTGLGGAWSVSLSPDRNHIYVGGRFEGAIAVLDRDNVRGPEYGRLSLNGINEELTAPRVLAVHPNGEWLVAAGHGSAAELTLFSRNASTGSLAAVFTLGATLDSPSDLVFSPDGRFLYLAESGGDRIRQIALDAEAQSLSVVGDIVRDATGGNPVLIGGVAGLALSPDGSWLYAAAPDDQAVVAFAVDGVDGGLTPLSTASTALDNGSGPVAVRVVEVGEDELFVGGQDSVFAVARDSGSGLLGAATAFVASAVPDRRLEGVSGLALTADGDTLFVSAAADAAITLFERGSGGAMQFVRSVGLPGGLQANDAVLDATDERLYVSATSGDVSGATAPDTGAVLVFRTVAAGACNDLRRNEVSDDPLEDVALTLPAGQSVVVTIHAAVKAGTATGTLSNTAELTAAPAWDEASGQQLSSTKELDIRNATEVVVTTNAPGQRPVPGTDFSFTVEIVNNGPSGVTGLSVTDLLPAYPGDPAGFVSSTREWQCSASENACCNPGAGQCGVLQPTPFQSGGLDGHEVNLGAQSSLTLTLRGRLHPAATPNATLTNEVQLSMPAGIEAFSPDDLTDTHSVDLTAEADVWLKKESLGTSADENGMYADFRLTVGNFGPSAVRGVNLQDPLDDPSLTAAGASWSCSIVDGGESSLAESCCGYQSGACQSTDLVGQSGPLDQDLALAPQARAELLVSVPIFDEEAAEVENTASATTPADVDETDPVNNVQSATTRLLATADLDITKEILAGSSVVPGEQVQFQITLTNDGPDGVPVTVSDLFGPELTEVAWTCDATTPIPGDLIYDFDLGLGESLADASAVVSSADGRHVYALGGGAPGEGEEAIPATVAVFERNVVPGPGFGALTQLEIEIEGVDDGDDSGLTVAGLSGGRAMTLSPDQRHLYIASADANAVTVFRREHVAGSEDYGRLVFVETRALGSEEPADSFAPVTGLRGASDVAVSEDGEHVYVVGREDHAVAIFRRNPATGTLAFEGEVRASSLGLPNDGMWGANSIEIAPNDRDIYVTGSGREAGFSGPDWVRADYGGTYGQTYFVNNTSGVDLKWLTQEQSIPLPSFDELYLEFEHRFDLDTPFSCFDVGVLQYSLDGGDSWQAVADPGSAFETGGYNGTQNGYENNPLSGSPGWCNRSPGYASGFDAVRLNLTDLAAPGDELMVRFGLGEGQVIGATGWWVDNLRLYSVTGGVDTTLLEDEVSPISSQGNVVHFQRQVDDTAVGFGDLTPVSALAVDPAGSINPRADLAGMDGQGENLYVGGNEGTIVVYGRDSASGALSREQTVSLSALDASGDLPDGIEAGALAGLDALSVSLDGEHLVASGRSADRLMVFRRQPFVGTLQPMQMVQPGLADVGRAPGGAADVRDAVFSADGRHVFTVTGTGQLGVFERLAPDPTYGFLEAVFDGADDGFGNEASGLLGARGASLSSDGQWLYVAGFGQVGSGDRGSLAIFERDSGATEPGRHLRFREAFRDLQGGVEGLDGALDVVALRSDDGTSEDIYVASERDSAVAHFRQQLASGAAAFIGVYRNGEAGVTGLAGTAAITASPGGQYVFAAGRFDHAVAVFARDPVDGSLTHLGEARDGVDGVAGMLGANALAMSRDGAHLYVASRQSDSVVVLEHDAGMLTYRQTFYDGNEGAVITSPTGIDVTHDAGGGEHVIVTSLDGDAVTVLRRESDPGLETLYGRVRFQQTLLGGAEGLEALISPRDVVVDPSNDRVYVAADGGDALIVLDRNTSVGGSQFGQLYPLETRQNNTRGIIGVGRPYGLAVSRGSRRNIYTASLGSQSVAAFVRRAGSSCAASGGGNLSEEVFIAADGTIRFTVTAIVDPAATGELVNEATISVGDDVTNTGTNTADQSDPRDLAPSSELTISKDNGRLSVVAGETDDYRIVIGNEGPSHARDVTVQDLLSANDQFDESTAAWSCRAIGAGQLRRQASLKAGTGVTAGLDGLSALAWTAAPAGAAELGERVYVTGLLGNSLTALSIDGVSGEFIVDDRIVEGGVDVDGAPVAGLRGARDVIVGGNGSHIYVSSQVDDSLLVFEPELGDPLNADYGRLRLIEVHSPDDPGLESLDQPQGMALSQDGTSLYLAAANSGGVFVFSRDTGAGTLTLQQTIDTGALPELNGASRVLVAPEDGHVYVAGTGAGAVTIFERASDGTLTHLQTRQAPAIPGLEGVADLAFSPLGEHLYAAGRDADSIVVFPRDNDSDSDQFGRLASPIQQLDDAPGLLGPRALRVSADGGSLYVAAFESSSILVFRRDRETGQLSTVSRQIDGSGESGLSGVSSLAFSGDGETLFSGAVLDGAVVQFDRAGFSRCSVDSGAGDLDLVVDVAAGGEIVIDLSVDVHADAEGVICPEPLDSGRQCVVNAVEASWSEPGGARSVSAEDASFLDAAARLTIDKTDNLAEFRGLAGARALAGTETLGSHLYVAAPGEPGLGVYDLSPSTGPTGSAPLTFEQLVLNGDGPVSELNGISDLLVSPDGRHVYAASSLDSAVVAFERDPTNGHLSWLATYSNNASGVIGLAGARSMAMDSQGRHLYVAGTNGNAVVVFDRQHDADEDGYGTLSYNGLSQNGTDGVIDMARPVHLTLSSDDRHLYVAATQSDSVVVFSRNADAMSATFGALEWRQSRRNLVGSVSGLLDVSKLLVSPDGAFLYAAGTGNNAVVRFARNTVSGNADFGRLSFEEVLIDGEGDAAGLVGVDSLDFMGGSAEWLVAGSRLAGTLALFQRDTVSGELQFSQSLAERDDLAGASDLWPTPDGSRLHVAAADADSVSVFELSAGNLAPAGAVVQGGGGAVPGGAVEYLITVHNEGPSRVEGARVTDFFPDQFDSVSWSCQIVGPTGSGSSCPNGQFSGNVDATISLAAGDSAIIEAIGTLRPDASGGIVNEARVELPAGIVDLGGGDNLAVDDDTTINNRSDLRVEFQDLPAEAVAGSTFDMRVVVHNDGPGALAGSRVGLQLPEALLLEDWICQPDVEPGLLELADQTGNGLDLARAATLSRDGRHVYAVGEESGDDVLAVFERDPLTGNITLRQQLFNLEPDGSGSSAPVVDGLAGGFDILVSPDDAHVYVAGRADDAIAAFERDDVTGQLAFVGVIRDGVGAVDGLAGARSLTISEDGENVYVAGELDDAIAVLSRDATSGALGFQQVRRNLQGGVQNLDGPVDLLLVDDGNALWAAAPAANAIVRFDRSADGSLTPDGFFVQGGPDGDGGTLDGLAGVRSLAMRADGVVVTLARNGADHSLSLFDRPGLESLLLRHRLADGDEVGTPSAIVSGLAGADEVIVDPVRDVIYTAARDTVSGLRTVSAFVEDDSTGDMQFLGNFAGGSEAGSPASVLLGGDGRQLYLAGGPTIDRFRVLAGSRCERLGKRQLVDTVDLVSGGRVVYDLQASVMANARGAFDLNAGVTPQTAGTDPDPANNTAVVTVPIRAESALSVAKSVQDGPLVAGEDGNWLVTVTNNGPSSIRDIVVSDFLPTLPGSIPDPGGAGVVAGSGQWQCTSSDPLVFGSADGDADTAGLRAVAISEDGLWAAAASPASAQLRLYSRQAGTGSLTLADSLSDGDEMLDENDAVVAIVAGLAGAADLAFSRDGRHLYVVSQSGDSVARFAVDTEGGGLVYEGLRSNGESAVIGLDGPVRVIAGPADDRIYIGARDSSAVTVFGRDPVDGSLQWRQSMRSGIGLPLDVLDGVRDLVISPDGAHLYAAAADHDAIVIFELDGEGDLAYLDNLANGDAQGGLNVVGLGLVQSLVISPQGQHVYAASLADDSVSRFTRDPLTGLLQFEEQIRNGQEVSTGLDGASALVMADDGQYLYAGSRNDGGVLVFEREWTDGSLVAIDRLEDRGLVDVRRLIGDADGLMAAIEAAGAELVTIGHQPAGFCGDGAESASDSLVDSISLAPGATASYTITARVHPGARGDLVNTAEAMLPGDVVALTPDEHSATDEAPISVVTELGVVKAISGETTALVAGGPVGFLIELSNAGPSHGFGARVADFLPGVINDATWTCESIPADTLGSFCPAGGNGDIDESVDVLVGERLLIRVQGAIDPSFRGQLSNTALVEAPLDASDPDPDNNESSVSGTVNAVSDIRIAKSVAVEQSFPGELVIFDILVTNDGPSDAPLVSVEDTPPPGMSFESWQCVATNGACTSSGSGAIAETISLDAGGTAEFTVSARIDGGLAVPATLDNQASAVLGGEGSDPVPGNDTDSASVEIVAAEADLWLTKTVDAGAALPGDPLEYQITVTNAGPGLADAVRVVDTMPAGLVSVSWSCQGSAGASCAVASGSGDIDTTTSMPAGGQLLFVVTGQIDPGLPSGPDERVVNTATVSLTGDTSDPEPGNNEDTAATVLDLDVIFRDRFEAAETTQEFD</sequence>
<dbReference type="InterPro" id="IPR001434">
    <property type="entry name" value="OmcB-like_DUF11"/>
</dbReference>
<evidence type="ECO:0000313" key="5">
    <source>
        <dbReference type="EMBL" id="RFF32029.1"/>
    </source>
</evidence>
<evidence type="ECO:0000313" key="6">
    <source>
        <dbReference type="Proteomes" id="UP000260351"/>
    </source>
</evidence>
<dbReference type="PANTHER" id="PTHR30344">
    <property type="entry name" value="6-PHOSPHOGLUCONOLACTONASE-RELATED"/>
    <property type="match status" value="1"/>
</dbReference>
<dbReference type="PANTHER" id="PTHR30344:SF1">
    <property type="entry name" value="6-PHOSPHOGLUCONOLACTONASE"/>
    <property type="match status" value="1"/>
</dbReference>
<dbReference type="EMBL" id="QUZK01000014">
    <property type="protein sequence ID" value="RFF32029.1"/>
    <property type="molecule type" value="Genomic_DNA"/>
</dbReference>